<dbReference type="InterPro" id="IPR014214">
    <property type="entry name" value="Dipicolinic_acid_synth_B"/>
</dbReference>
<dbReference type="NCBIfam" id="NF006161">
    <property type="entry name" value="PRK08305.1"/>
    <property type="match status" value="1"/>
</dbReference>
<dbReference type="Proteomes" id="UP000018141">
    <property type="component" value="Unassembled WGS sequence"/>
</dbReference>
<comment type="caution">
    <text evidence="2">The sequence shown here is derived from an EMBL/GenBank/DDBJ whole genome shotgun (WGS) entry which is preliminary data.</text>
</comment>
<feature type="domain" description="Flavoprotein" evidence="1">
    <location>
        <begin position="6"/>
        <end position="168"/>
    </location>
</feature>
<evidence type="ECO:0000259" key="1">
    <source>
        <dbReference type="Pfam" id="PF02441"/>
    </source>
</evidence>
<protein>
    <submittedName>
        <fullName evidence="2">Dipicolinic acid synthetase B subunit</fullName>
    </submittedName>
</protein>
<sequence>MSLKGKNIGIAITGSFCTYEKTFTQMESLVRQGASVRTIFSNSAASLDSRFGSSDKFLKLATDITGYPPILTIPDAEPIGPGKMFDILVLLPCTGNTIAKLANGITDTPALMAAKAHLRNNRPLLISLSTNDALGMNMKNIGILMNTKHIFFIPFAQDNPGKKPNSMISRTELLIPSIEAALEGRQIQPVIGGAPCVE</sequence>
<dbReference type="GO" id="GO:0003824">
    <property type="term" value="F:catalytic activity"/>
    <property type="evidence" value="ECO:0007669"/>
    <property type="project" value="InterPro"/>
</dbReference>
<gene>
    <name evidence="2" type="ORF">BN656_00980</name>
</gene>
<reference evidence="2" key="1">
    <citation type="submission" date="2012-11" db="EMBL/GenBank/DDBJ databases">
        <title>Dependencies among metagenomic species, viruses, plasmids and units of genetic variation.</title>
        <authorList>
            <person name="Nielsen H.B."/>
            <person name="Almeida M."/>
            <person name="Juncker A.S."/>
            <person name="Rasmussen S."/>
            <person name="Li J."/>
            <person name="Sunagawa S."/>
            <person name="Plichta D."/>
            <person name="Gautier L."/>
            <person name="Le Chatelier E."/>
            <person name="Peletier E."/>
            <person name="Bonde I."/>
            <person name="Nielsen T."/>
            <person name="Manichanh C."/>
            <person name="Arumugam M."/>
            <person name="Batto J."/>
            <person name="Santos M.B.Q.D."/>
            <person name="Blom N."/>
            <person name="Borruel N."/>
            <person name="Burgdorf K.S."/>
            <person name="Boumezbeur F."/>
            <person name="Casellas F."/>
            <person name="Dore J."/>
            <person name="Guarner F."/>
            <person name="Hansen T."/>
            <person name="Hildebrand F."/>
            <person name="Kaas R.S."/>
            <person name="Kennedy S."/>
            <person name="Kristiansen K."/>
            <person name="Kultima J.R."/>
            <person name="Leonard P."/>
            <person name="Levenez F."/>
            <person name="Lund O."/>
            <person name="Moumen B."/>
            <person name="Le Paslier D."/>
            <person name="Pons N."/>
            <person name="Pedersen O."/>
            <person name="Prifti E."/>
            <person name="Qin J."/>
            <person name="Raes J."/>
            <person name="Tap J."/>
            <person name="Tims S."/>
            <person name="Ussery D.W."/>
            <person name="Yamada T."/>
            <person name="MetaHit consortium"/>
            <person name="Renault P."/>
            <person name="Sicheritz-Ponten T."/>
            <person name="Bork P."/>
            <person name="Wang J."/>
            <person name="Brunak S."/>
            <person name="Ehrlich S.D."/>
        </authorList>
    </citation>
    <scope>NUCLEOTIDE SEQUENCE [LARGE SCALE GENOMIC DNA]</scope>
</reference>
<name>R7B051_9FIRM</name>
<dbReference type="SUPFAM" id="SSF52507">
    <property type="entry name" value="Homo-oligomeric flavin-containing Cys decarboxylases, HFCD"/>
    <property type="match status" value="1"/>
</dbReference>
<accession>R7B051</accession>
<proteinExistence type="predicted"/>
<dbReference type="InterPro" id="IPR003382">
    <property type="entry name" value="Flavoprotein"/>
</dbReference>
<evidence type="ECO:0000313" key="2">
    <source>
        <dbReference type="EMBL" id="CDD56422.1"/>
    </source>
</evidence>
<dbReference type="EMBL" id="CBHH010000033">
    <property type="protein sequence ID" value="CDD56422.1"/>
    <property type="molecule type" value="Genomic_DNA"/>
</dbReference>
<evidence type="ECO:0000313" key="3">
    <source>
        <dbReference type="Proteomes" id="UP000018141"/>
    </source>
</evidence>
<dbReference type="Pfam" id="PF02441">
    <property type="entry name" value="Flavoprotein"/>
    <property type="match status" value="1"/>
</dbReference>
<dbReference type="Gene3D" id="3.40.50.1950">
    <property type="entry name" value="Flavin prenyltransferase-like"/>
    <property type="match status" value="1"/>
</dbReference>
<organism evidence="2 3">
    <name type="scientific">Bacteroides pectinophilus CAG:437</name>
    <dbReference type="NCBI Taxonomy" id="1263051"/>
    <lineage>
        <taxon>Bacteria</taxon>
        <taxon>Bacillati</taxon>
        <taxon>Bacillota</taxon>
        <taxon>Clostridia</taxon>
        <taxon>Eubacteriales</taxon>
    </lineage>
</organism>
<dbReference type="NCBIfam" id="TIGR02852">
    <property type="entry name" value="spore_dpaB"/>
    <property type="match status" value="1"/>
</dbReference>
<dbReference type="AlphaFoldDB" id="R7B051"/>
<dbReference type="InterPro" id="IPR036551">
    <property type="entry name" value="Flavin_trans-like"/>
</dbReference>
<dbReference type="PIRSF" id="PIRSF001390">
    <property type="entry name" value="Dipicolinate_synth_subunit_B"/>
    <property type="match status" value="1"/>
</dbReference>